<evidence type="ECO:0000256" key="2">
    <source>
        <dbReference type="ARBA" id="ARBA00022679"/>
    </source>
</evidence>
<organism evidence="4 5">
    <name type="scientific">Ferrimicrobium acidiphilum</name>
    <dbReference type="NCBI Taxonomy" id="121039"/>
    <lineage>
        <taxon>Bacteria</taxon>
        <taxon>Bacillati</taxon>
        <taxon>Actinomycetota</taxon>
        <taxon>Acidimicrobiia</taxon>
        <taxon>Acidimicrobiales</taxon>
        <taxon>Acidimicrobiaceae</taxon>
        <taxon>Ferrimicrobium</taxon>
    </lineage>
</organism>
<keyword evidence="1 4" id="KW-0489">Methyltransferase</keyword>
<dbReference type="Pfam" id="PF13649">
    <property type="entry name" value="Methyltransf_25"/>
    <property type="match status" value="1"/>
</dbReference>
<dbReference type="InterPro" id="IPR029063">
    <property type="entry name" value="SAM-dependent_MTases_sf"/>
</dbReference>
<dbReference type="EC" id="2.1.1.-" evidence="4"/>
<gene>
    <name evidence="4" type="ORF">AB6A68_06000</name>
</gene>
<name>A0ABV3Y1F3_9ACTN</name>
<keyword evidence="2 4" id="KW-0808">Transferase</keyword>
<dbReference type="InterPro" id="IPR041698">
    <property type="entry name" value="Methyltransf_25"/>
</dbReference>
<dbReference type="PANTHER" id="PTHR44942">
    <property type="entry name" value="METHYLTRANSF_11 DOMAIN-CONTAINING PROTEIN"/>
    <property type="match status" value="1"/>
</dbReference>
<dbReference type="InterPro" id="IPR051052">
    <property type="entry name" value="Diverse_substrate_MTase"/>
</dbReference>
<dbReference type="CDD" id="cd02440">
    <property type="entry name" value="AdoMet_MTases"/>
    <property type="match status" value="1"/>
</dbReference>
<protein>
    <submittedName>
        <fullName evidence="4">Class I SAM-dependent methyltransferase</fullName>
        <ecNumber evidence="4">2.1.1.-</ecNumber>
    </submittedName>
</protein>
<dbReference type="GO" id="GO:0008168">
    <property type="term" value="F:methyltransferase activity"/>
    <property type="evidence" value="ECO:0007669"/>
    <property type="project" value="UniProtKB-KW"/>
</dbReference>
<dbReference type="PANTHER" id="PTHR44942:SF4">
    <property type="entry name" value="METHYLTRANSFERASE TYPE 11 DOMAIN-CONTAINING PROTEIN"/>
    <property type="match status" value="1"/>
</dbReference>
<evidence type="ECO:0000259" key="3">
    <source>
        <dbReference type="Pfam" id="PF13649"/>
    </source>
</evidence>
<evidence type="ECO:0000256" key="1">
    <source>
        <dbReference type="ARBA" id="ARBA00022603"/>
    </source>
</evidence>
<proteinExistence type="predicted"/>
<dbReference type="EMBL" id="JBFSHR010000015">
    <property type="protein sequence ID" value="MEX6429391.1"/>
    <property type="molecule type" value="Genomic_DNA"/>
</dbReference>
<sequence length="244" mass="27015">MSTFEDLTVRIQHFVWQRRVESWEHEASPNLGKVIDAVIEEAAPGPEMLALDLGCGSGQVSLRLAPQVAELIGVDISERMVERMLARAAEDGLSRVRGQVSPLERLELARNSVDLIVSNYVFHHLNDDAKARVVQLCYGWLKPGGRLVIGDMMFGRGGTTQDRQVIMDKVKLLAAKGIGGYWRIAKNAVRYLLRVQEKPIAKERWVNLFETAGFKDVHVRTVVAEAGVVVGMKSSDAGAKDSHD</sequence>
<dbReference type="GO" id="GO:0032259">
    <property type="term" value="P:methylation"/>
    <property type="evidence" value="ECO:0007669"/>
    <property type="project" value="UniProtKB-KW"/>
</dbReference>
<dbReference type="SUPFAM" id="SSF53335">
    <property type="entry name" value="S-adenosyl-L-methionine-dependent methyltransferases"/>
    <property type="match status" value="1"/>
</dbReference>
<reference evidence="4 5" key="1">
    <citation type="submission" date="2024-07" db="EMBL/GenBank/DDBJ databases">
        <title>Draft Genome Sequence of Ferrimicrobium acidiphilum Strain YE2023, Isolated from a Pulp of Bioleach Reactor.</title>
        <authorList>
            <person name="Elkina Y.A."/>
            <person name="Bulaeva A.G."/>
            <person name="Beletsky A.V."/>
            <person name="Mardanov A.V."/>
        </authorList>
    </citation>
    <scope>NUCLEOTIDE SEQUENCE [LARGE SCALE GENOMIC DNA]</scope>
    <source>
        <strain evidence="4 5">YE2023</strain>
    </source>
</reference>
<accession>A0ABV3Y1F3</accession>
<comment type="caution">
    <text evidence="4">The sequence shown here is derived from an EMBL/GenBank/DDBJ whole genome shotgun (WGS) entry which is preliminary data.</text>
</comment>
<feature type="domain" description="Methyltransferase" evidence="3">
    <location>
        <begin position="51"/>
        <end position="145"/>
    </location>
</feature>
<dbReference type="RefSeq" id="WP_298383109.1">
    <property type="nucleotide sequence ID" value="NZ_JBFSHR010000015.1"/>
</dbReference>
<dbReference type="Gene3D" id="3.40.50.150">
    <property type="entry name" value="Vaccinia Virus protein VP39"/>
    <property type="match status" value="1"/>
</dbReference>
<dbReference type="Proteomes" id="UP001560267">
    <property type="component" value="Unassembled WGS sequence"/>
</dbReference>
<evidence type="ECO:0000313" key="5">
    <source>
        <dbReference type="Proteomes" id="UP001560267"/>
    </source>
</evidence>
<evidence type="ECO:0000313" key="4">
    <source>
        <dbReference type="EMBL" id="MEX6429391.1"/>
    </source>
</evidence>
<keyword evidence="5" id="KW-1185">Reference proteome</keyword>